<evidence type="ECO:0000313" key="2">
    <source>
        <dbReference type="Proteomes" id="UP000832011"/>
    </source>
</evidence>
<dbReference type="EMBL" id="CP091511">
    <property type="protein sequence ID" value="UOO89592.1"/>
    <property type="molecule type" value="Genomic_DNA"/>
</dbReference>
<proteinExistence type="predicted"/>
<dbReference type="Proteomes" id="UP000832011">
    <property type="component" value="Chromosome"/>
</dbReference>
<protein>
    <recommendedName>
        <fullName evidence="3">Phage tail protein</fullName>
    </recommendedName>
</protein>
<organism evidence="1 2">
    <name type="scientific">Vitreoscilla massiliensis</name>
    <dbReference type="NCBI Taxonomy" id="1689272"/>
    <lineage>
        <taxon>Bacteria</taxon>
        <taxon>Pseudomonadati</taxon>
        <taxon>Pseudomonadota</taxon>
        <taxon>Betaproteobacteria</taxon>
        <taxon>Neisseriales</taxon>
        <taxon>Neisseriaceae</taxon>
        <taxon>Vitreoscilla</taxon>
    </lineage>
</organism>
<reference evidence="1 2" key="1">
    <citation type="journal article" date="2022" name="Res Sq">
        <title>Evolution of multicellular longitudinally dividing oral cavity symbionts (Neisseriaceae).</title>
        <authorList>
            <person name="Nyongesa S."/>
            <person name="Weber P."/>
            <person name="Bernet E."/>
            <person name="Pullido F."/>
            <person name="Nieckarz M."/>
            <person name="Delaby M."/>
            <person name="Nieves C."/>
            <person name="Viehboeck T."/>
            <person name="Krause N."/>
            <person name="Rivera-Millot A."/>
            <person name="Nakamura A."/>
            <person name="Vischer N."/>
            <person name="VanNieuwenhze M."/>
            <person name="Brun Y."/>
            <person name="Cava F."/>
            <person name="Bulgheresi S."/>
            <person name="Veyrier F."/>
        </authorList>
    </citation>
    <scope>NUCLEOTIDE SEQUENCE [LARGE SCALE GENOMIC DNA]</scope>
    <source>
        <strain evidence="1 2">SN4</strain>
    </source>
</reference>
<evidence type="ECO:0000313" key="1">
    <source>
        <dbReference type="EMBL" id="UOO89592.1"/>
    </source>
</evidence>
<dbReference type="RefSeq" id="WP_058305490.1">
    <property type="nucleotide sequence ID" value="NZ_CABKVG010000007.1"/>
</dbReference>
<name>A0ABY4E866_9NEIS</name>
<accession>A0ABY4E866</accession>
<sequence>MARQADNGMIFAGKTYIKNKMIPGAGFVDVGNVTSLALKSESESKERISKQKGTYGVALDSITTPKPTTFSMKCDTIDRHNLAMALMGQDADFNQAEETVTDAIIEIGQQGQWYALGKTNIDPDTVALKTSTDTVVDKTAYQVHAGLGMIQINEGSNTVLAGDSIKASFKTKAVKGFQIQAGVLDNLKLEIMIEGENRTTGKAGTLHIPSVSVGADSEIDWFGDDFAESSLAGTVVKSGTNAPYTFTEIE</sequence>
<keyword evidence="2" id="KW-1185">Reference proteome</keyword>
<evidence type="ECO:0008006" key="3">
    <source>
        <dbReference type="Google" id="ProtNLM"/>
    </source>
</evidence>
<gene>
    <name evidence="1" type="ORF">LVJ82_01000</name>
</gene>